<protein>
    <recommendedName>
        <fullName evidence="4">Flp pilus assembly protein, pilin Flp</fullName>
    </recommendedName>
</protein>
<evidence type="ECO:0000256" key="1">
    <source>
        <dbReference type="SAM" id="Phobius"/>
    </source>
</evidence>
<dbReference type="AlphaFoldDB" id="A0A1R3XKN6"/>
<keyword evidence="3" id="KW-1185">Reference proteome</keyword>
<feature type="transmembrane region" description="Helical" evidence="1">
    <location>
        <begin position="12"/>
        <end position="34"/>
    </location>
</feature>
<gene>
    <name evidence="2" type="ORF">SAMN05421665_3430</name>
</gene>
<proteinExistence type="predicted"/>
<evidence type="ECO:0008006" key="4">
    <source>
        <dbReference type="Google" id="ProtNLM"/>
    </source>
</evidence>
<keyword evidence="1" id="KW-0812">Transmembrane</keyword>
<organism evidence="2 3">
    <name type="scientific">Yoonia rosea</name>
    <dbReference type="NCBI Taxonomy" id="287098"/>
    <lineage>
        <taxon>Bacteria</taxon>
        <taxon>Pseudomonadati</taxon>
        <taxon>Pseudomonadota</taxon>
        <taxon>Alphaproteobacteria</taxon>
        <taxon>Rhodobacterales</taxon>
        <taxon>Paracoccaceae</taxon>
        <taxon>Yoonia</taxon>
    </lineage>
</organism>
<dbReference type="OrthoDB" id="5525128at2"/>
<keyword evidence="1" id="KW-1133">Transmembrane helix</keyword>
<evidence type="ECO:0000313" key="3">
    <source>
        <dbReference type="Proteomes" id="UP000186997"/>
    </source>
</evidence>
<dbReference type="RefSeq" id="WP_110549998.1">
    <property type="nucleotide sequence ID" value="NZ_FTPR01000004.1"/>
</dbReference>
<accession>A0A1R3XKN6</accession>
<sequence>MKKFQNFLNDEDGAITVDFVVLTAAICLLGFTVVNAFSGSAEDLANDTSAKMREQCIHSACD</sequence>
<dbReference type="Proteomes" id="UP000186997">
    <property type="component" value="Unassembled WGS sequence"/>
</dbReference>
<name>A0A1R3XKN6_9RHOB</name>
<keyword evidence="1" id="KW-0472">Membrane</keyword>
<dbReference type="EMBL" id="FTPR01000004">
    <property type="protein sequence ID" value="SIT91632.1"/>
    <property type="molecule type" value="Genomic_DNA"/>
</dbReference>
<evidence type="ECO:0000313" key="2">
    <source>
        <dbReference type="EMBL" id="SIT91632.1"/>
    </source>
</evidence>
<reference evidence="3" key="1">
    <citation type="submission" date="2017-01" db="EMBL/GenBank/DDBJ databases">
        <authorList>
            <person name="Varghese N."/>
            <person name="Submissions S."/>
        </authorList>
    </citation>
    <scope>NUCLEOTIDE SEQUENCE [LARGE SCALE GENOMIC DNA]</scope>
    <source>
        <strain evidence="3">DSM 29591</strain>
    </source>
</reference>